<feature type="domain" description="GLTSCR protein conserved" evidence="2">
    <location>
        <begin position="148"/>
        <end position="251"/>
    </location>
</feature>
<evidence type="ECO:0000313" key="5">
    <source>
        <dbReference type="Proteomes" id="UP000092730"/>
    </source>
</evidence>
<sequence length="648" mass="69249">MSSPQPNPTTTTSDSISTSHNDQANVDGSNGLKDEEVTTVIVKKEEPDLSLPPPVPPQGRKATTPAPVPSIGQSTIPTIPANETEPPLGQVNAEAGPGPSTEESRSRSLWEKQVGEKKRKWGMIGYEEDEIELLEEDCTSLHLALLLDQTSTLYPLSPTRFRSYEEVVDRLLPYHVWQIHDEELNGRIPPSKEREMREVEEARKLVDRIRGVKERFGKVRRRADENANIPPIISFHQTINQSLKEEISSLQTILRPLNAEYAVYEKQQEDKRRAEEEKKRKEEERLRAIEDERQRRVVAQRKAEEEAVRKREEEIRRKREEEEERRRRAVAAQQASSNVPVQTNTPFSHNGSAGQAPVTPRLNQPVIPNPSNLPTVTTQTTTATSTPMINPVHPTAIGPDTPSTPSVYADRGKPRGRPRGRGRASTREPSVSHLSGHTNGTTNTPSPNSASTSLPGATGTTQPTTPGTPGSSAPAAGTAAGVGGPNKGPVALTVNRSLIPQLLSLGLLIANPSATSPKPPATIIKHLEDKNSVVLSVNLTQCTKTQLIALAKLLNVNTRAPATPGAPVQAPNTPGATTSAPANGSASGAVNGGGVTSVQGNTAPTPAQGQAQVKAQASVSTSGPVPGNGSGILNAAGKSENGELSKSG</sequence>
<dbReference type="GO" id="GO:0071540">
    <property type="term" value="C:eukaryotic translation initiation factor 3 complex, eIF3e"/>
    <property type="evidence" value="ECO:0007669"/>
    <property type="project" value="TreeGrafter"/>
</dbReference>
<reference evidence="4" key="4">
    <citation type="submission" date="2024-02" db="EMBL/GenBank/DDBJ databases">
        <title>Comparative genomics of Cryptococcus and Kwoniella reveals pathogenesis evolution and contrasting modes of karyotype evolution via chromosome fusion or intercentromeric recombination.</title>
        <authorList>
            <person name="Coelho M.A."/>
            <person name="David-Palma M."/>
            <person name="Shea T."/>
            <person name="Bowers K."/>
            <person name="McGinley-Smith S."/>
            <person name="Mohammad A.W."/>
            <person name="Gnirke A."/>
            <person name="Yurkov A.M."/>
            <person name="Nowrousian M."/>
            <person name="Sun S."/>
            <person name="Cuomo C.A."/>
            <person name="Heitman J."/>
        </authorList>
    </citation>
    <scope>NUCLEOTIDE SEQUENCE</scope>
    <source>
        <strain evidence="4">CBS 10118</strain>
    </source>
</reference>
<organism evidence="3">
    <name type="scientific">Kwoniella bestiolae CBS 10118</name>
    <dbReference type="NCBI Taxonomy" id="1296100"/>
    <lineage>
        <taxon>Eukaryota</taxon>
        <taxon>Fungi</taxon>
        <taxon>Dikarya</taxon>
        <taxon>Basidiomycota</taxon>
        <taxon>Agaricomycotina</taxon>
        <taxon>Tremellomycetes</taxon>
        <taxon>Tremellales</taxon>
        <taxon>Cryptococcaceae</taxon>
        <taxon>Kwoniella</taxon>
    </lineage>
</organism>
<dbReference type="PANTHER" id="PTHR14005:SF0">
    <property type="entry name" value="EUKARYOTIC TRANSLATION INITIATION FACTOR 3 SUBUNIT A"/>
    <property type="match status" value="1"/>
</dbReference>
<dbReference type="Proteomes" id="UP000092730">
    <property type="component" value="Chromosome 1"/>
</dbReference>
<feature type="region of interest" description="Disordered" evidence="1">
    <location>
        <begin position="296"/>
        <end position="482"/>
    </location>
</feature>
<protein>
    <recommendedName>
        <fullName evidence="2">GLTSCR protein conserved domain-containing protein</fullName>
    </recommendedName>
</protein>
<dbReference type="VEuPathDB" id="FungiDB:I302_00169"/>
<dbReference type="PANTHER" id="PTHR14005">
    <property type="entry name" value="EUKARYOTIC TRANSLATION INITIATION FACTOR 3, THETA SUBUNIT"/>
    <property type="match status" value="1"/>
</dbReference>
<reference evidence="3" key="3">
    <citation type="submission" date="2014-01" db="EMBL/GenBank/DDBJ databases">
        <title>Evolution of pathogenesis and genome organization in the Tremellales.</title>
        <authorList>
            <person name="Cuomo C."/>
            <person name="Litvintseva A."/>
            <person name="Heitman J."/>
            <person name="Chen Y."/>
            <person name="Sun S."/>
            <person name="Springer D."/>
            <person name="Dromer F."/>
            <person name="Young S."/>
            <person name="Zeng Q."/>
            <person name="Chapman S."/>
            <person name="Gujja S."/>
            <person name="Saif S."/>
            <person name="Birren B."/>
        </authorList>
    </citation>
    <scope>NUCLEOTIDE SEQUENCE</scope>
    <source>
        <strain evidence="3">CBS 10118</strain>
    </source>
</reference>
<keyword evidence="5" id="KW-1185">Reference proteome</keyword>
<accession>A0A1B9GCD2</accession>
<reference evidence="4" key="2">
    <citation type="submission" date="2013-07" db="EMBL/GenBank/DDBJ databases">
        <authorList>
            <consortium name="The Broad Institute Genome Sequencing Platform"/>
            <person name="Cuomo C."/>
            <person name="Litvintseva A."/>
            <person name="Chen Y."/>
            <person name="Heitman J."/>
            <person name="Sun S."/>
            <person name="Springer D."/>
            <person name="Dromer F."/>
            <person name="Young S.K."/>
            <person name="Zeng Q."/>
            <person name="Gargeya S."/>
            <person name="Fitzgerald M."/>
            <person name="Abouelleil A."/>
            <person name="Alvarado L."/>
            <person name="Berlin A.M."/>
            <person name="Chapman S.B."/>
            <person name="Dewar J."/>
            <person name="Goldberg J."/>
            <person name="Griggs A."/>
            <person name="Gujja S."/>
            <person name="Hansen M."/>
            <person name="Howarth C."/>
            <person name="Imamovic A."/>
            <person name="Larimer J."/>
            <person name="McCowan C."/>
            <person name="Murphy C."/>
            <person name="Pearson M."/>
            <person name="Priest M."/>
            <person name="Roberts A."/>
            <person name="Saif S."/>
            <person name="Shea T."/>
            <person name="Sykes S."/>
            <person name="Wortman J."/>
            <person name="Nusbaum C."/>
            <person name="Birren B."/>
        </authorList>
    </citation>
    <scope>NUCLEOTIDE SEQUENCE</scope>
    <source>
        <strain evidence="4">CBS 10118</strain>
    </source>
</reference>
<dbReference type="AlphaFoldDB" id="A0A1B9GCD2"/>
<dbReference type="EMBL" id="CP144541">
    <property type="protein sequence ID" value="WVW79517.1"/>
    <property type="molecule type" value="Genomic_DNA"/>
</dbReference>
<feature type="compositionally biased region" description="Basic and acidic residues" evidence="1">
    <location>
        <begin position="32"/>
        <end position="47"/>
    </location>
</feature>
<feature type="compositionally biased region" description="Polar residues" evidence="1">
    <location>
        <begin position="599"/>
        <end position="623"/>
    </location>
</feature>
<dbReference type="KEGG" id="kbi:30204568"/>
<evidence type="ECO:0000313" key="3">
    <source>
        <dbReference type="EMBL" id="OCF28680.1"/>
    </source>
</evidence>
<dbReference type="GO" id="GO:0001732">
    <property type="term" value="P:formation of cytoplasmic translation initiation complex"/>
    <property type="evidence" value="ECO:0007669"/>
    <property type="project" value="TreeGrafter"/>
</dbReference>
<feature type="compositionally biased region" description="Low complexity" evidence="1">
    <location>
        <begin position="435"/>
        <end position="479"/>
    </location>
</feature>
<evidence type="ECO:0000256" key="1">
    <source>
        <dbReference type="SAM" id="MobiDB-lite"/>
    </source>
</evidence>
<feature type="compositionally biased region" description="Low complexity" evidence="1">
    <location>
        <begin position="1"/>
        <end position="19"/>
    </location>
</feature>
<feature type="region of interest" description="Disordered" evidence="1">
    <location>
        <begin position="1"/>
        <end position="110"/>
    </location>
</feature>
<dbReference type="GO" id="GO:0003743">
    <property type="term" value="F:translation initiation factor activity"/>
    <property type="evidence" value="ECO:0007669"/>
    <property type="project" value="TreeGrafter"/>
</dbReference>
<feature type="compositionally biased region" description="Low complexity" evidence="1">
    <location>
        <begin position="575"/>
        <end position="589"/>
    </location>
</feature>
<reference evidence="3" key="1">
    <citation type="submission" date="2013-07" db="EMBL/GenBank/DDBJ databases">
        <title>The Genome Sequence of Cryptococcus bestiolae CBS10118.</title>
        <authorList>
            <consortium name="The Broad Institute Genome Sequencing Platform"/>
            <person name="Cuomo C."/>
            <person name="Litvintseva A."/>
            <person name="Chen Y."/>
            <person name="Heitman J."/>
            <person name="Sun S."/>
            <person name="Springer D."/>
            <person name="Dromer F."/>
            <person name="Young S.K."/>
            <person name="Zeng Q."/>
            <person name="Gargeya S."/>
            <person name="Fitzgerald M."/>
            <person name="Abouelleil A."/>
            <person name="Alvarado L."/>
            <person name="Berlin A.M."/>
            <person name="Chapman S.B."/>
            <person name="Dewar J."/>
            <person name="Goldberg J."/>
            <person name="Griggs A."/>
            <person name="Gujja S."/>
            <person name="Hansen M."/>
            <person name="Howarth C."/>
            <person name="Imamovic A."/>
            <person name="Larimer J."/>
            <person name="McCowan C."/>
            <person name="Murphy C."/>
            <person name="Pearson M."/>
            <person name="Priest M."/>
            <person name="Roberts A."/>
            <person name="Saif S."/>
            <person name="Shea T."/>
            <person name="Sykes S."/>
            <person name="Wortman J."/>
            <person name="Nusbaum C."/>
            <person name="Birren B."/>
        </authorList>
    </citation>
    <scope>NUCLEOTIDE SEQUENCE [LARGE SCALE GENOMIC DNA]</scope>
    <source>
        <strain evidence="3">CBS 10118</strain>
    </source>
</reference>
<dbReference type="STRING" id="1296100.A0A1B9GCD2"/>
<feature type="compositionally biased region" description="Polar residues" evidence="1">
    <location>
        <begin position="336"/>
        <end position="353"/>
    </location>
</feature>
<dbReference type="GO" id="GO:0002188">
    <property type="term" value="P:translation reinitiation"/>
    <property type="evidence" value="ECO:0007669"/>
    <property type="project" value="TreeGrafter"/>
</dbReference>
<dbReference type="OrthoDB" id="2556847at2759"/>
<evidence type="ECO:0000259" key="2">
    <source>
        <dbReference type="Pfam" id="PF15249"/>
    </source>
</evidence>
<dbReference type="Pfam" id="PF15249">
    <property type="entry name" value="GLTSCR1"/>
    <property type="match status" value="1"/>
</dbReference>
<feature type="region of interest" description="Disordered" evidence="1">
    <location>
        <begin position="564"/>
        <end position="648"/>
    </location>
</feature>
<feature type="compositionally biased region" description="Basic residues" evidence="1">
    <location>
        <begin position="414"/>
        <end position="424"/>
    </location>
</feature>
<dbReference type="EMBL" id="KI894018">
    <property type="protein sequence ID" value="OCF28680.1"/>
    <property type="molecule type" value="Genomic_DNA"/>
</dbReference>
<dbReference type="GO" id="GO:0071541">
    <property type="term" value="C:eukaryotic translation initiation factor 3 complex, eIF3m"/>
    <property type="evidence" value="ECO:0007669"/>
    <property type="project" value="TreeGrafter"/>
</dbReference>
<name>A0A1B9GCD2_9TREE</name>
<dbReference type="RefSeq" id="XP_019049750.1">
    <property type="nucleotide sequence ID" value="XM_019186872.1"/>
</dbReference>
<dbReference type="GeneID" id="30204568"/>
<feature type="compositionally biased region" description="Basic and acidic residues" evidence="1">
    <location>
        <begin position="296"/>
        <end position="326"/>
    </location>
</feature>
<dbReference type="InterPro" id="IPR015671">
    <property type="entry name" value="GSCR1_dom"/>
</dbReference>
<feature type="compositionally biased region" description="Low complexity" evidence="1">
    <location>
        <begin position="375"/>
        <end position="386"/>
    </location>
</feature>
<evidence type="ECO:0000313" key="4">
    <source>
        <dbReference type="EMBL" id="WVW79517.1"/>
    </source>
</evidence>
<dbReference type="GO" id="GO:0003729">
    <property type="term" value="F:mRNA binding"/>
    <property type="evidence" value="ECO:0007669"/>
    <property type="project" value="TreeGrafter"/>
</dbReference>
<gene>
    <name evidence="3" type="ORF">I302_00169</name>
    <name evidence="4" type="ORF">I302_101486</name>
</gene>
<dbReference type="GO" id="GO:0043614">
    <property type="term" value="C:multi-eIF complex"/>
    <property type="evidence" value="ECO:0007669"/>
    <property type="project" value="TreeGrafter"/>
</dbReference>
<proteinExistence type="predicted"/>
<dbReference type="InterPro" id="IPR027512">
    <property type="entry name" value="EIF3A"/>
</dbReference>